<dbReference type="KEGG" id="hbs:IPV69_14670"/>
<dbReference type="InterPro" id="IPR011094">
    <property type="entry name" value="Uncharacterised_LppY/LpqO"/>
</dbReference>
<reference evidence="2 3" key="1">
    <citation type="submission" date="2020-10" db="EMBL/GenBank/DDBJ databases">
        <title>Wide distribution of Phycisphaera-like planctomycetes from WD2101 soil group in peatlands and genome analysis of the first cultivated representative.</title>
        <authorList>
            <person name="Dedysh S.N."/>
            <person name="Beletsky A.V."/>
            <person name="Ivanova A."/>
            <person name="Kulichevskaya I.S."/>
            <person name="Suzina N.E."/>
            <person name="Philippov D.A."/>
            <person name="Rakitin A.L."/>
            <person name="Mardanov A.V."/>
            <person name="Ravin N.V."/>
        </authorList>
    </citation>
    <scope>NUCLEOTIDE SEQUENCE [LARGE SCALE GENOMIC DNA]</scope>
    <source>
        <strain evidence="2 3">M1803</strain>
    </source>
</reference>
<dbReference type="AlphaFoldDB" id="A0A7M2WQU1"/>
<dbReference type="Proteomes" id="UP000593765">
    <property type="component" value="Chromosome"/>
</dbReference>
<evidence type="ECO:0000313" key="3">
    <source>
        <dbReference type="Proteomes" id="UP000593765"/>
    </source>
</evidence>
<proteinExistence type="predicted"/>
<evidence type="ECO:0000256" key="1">
    <source>
        <dbReference type="SAM" id="SignalP"/>
    </source>
</evidence>
<dbReference type="Pfam" id="PF07485">
    <property type="entry name" value="DUF1529"/>
    <property type="match status" value="1"/>
</dbReference>
<dbReference type="RefSeq" id="WP_206290437.1">
    <property type="nucleotide sequence ID" value="NZ_CP063458.1"/>
</dbReference>
<keyword evidence="1" id="KW-0732">Signal</keyword>
<dbReference type="EMBL" id="CP063458">
    <property type="protein sequence ID" value="QOV87532.1"/>
    <property type="molecule type" value="Genomic_DNA"/>
</dbReference>
<feature type="chain" id="PRO_5034794050" evidence="1">
    <location>
        <begin position="24"/>
        <end position="196"/>
    </location>
</feature>
<gene>
    <name evidence="2" type="ORF">IPV69_14670</name>
</gene>
<accession>A0A7M2WQU1</accession>
<keyword evidence="3" id="KW-1185">Reference proteome</keyword>
<evidence type="ECO:0000313" key="2">
    <source>
        <dbReference type="EMBL" id="QOV87532.1"/>
    </source>
</evidence>
<feature type="signal peptide" evidence="1">
    <location>
        <begin position="1"/>
        <end position="23"/>
    </location>
</feature>
<protein>
    <submittedName>
        <fullName evidence="2">DUF1259 domain-containing protein</fullName>
    </submittedName>
</protein>
<name>A0A7M2WQU1_9BACT</name>
<sequence length="196" mass="20906">MPTLRRSLSPAVCLFGLAILCLAGCAGAPAERRALLVELPPATNAAVPKPDPGSDEAKAKVSFETVSKILGRSGVYKTAGVYVITVPRDDLALAIDGMEVPTAAGIESVFSFYYCPCGKTNVVGQFCVLDYESNDVIDALRAARIEIVSVAPMLLHTRNAPIAIRFFAESKPEPLATAIREALRWTGKERMAPATK</sequence>
<organism evidence="2 3">
    <name type="scientific">Humisphaera borealis</name>
    <dbReference type="NCBI Taxonomy" id="2807512"/>
    <lineage>
        <taxon>Bacteria</taxon>
        <taxon>Pseudomonadati</taxon>
        <taxon>Planctomycetota</taxon>
        <taxon>Phycisphaerae</taxon>
        <taxon>Tepidisphaerales</taxon>
        <taxon>Tepidisphaeraceae</taxon>
        <taxon>Humisphaera</taxon>
    </lineage>
</organism>